<reference evidence="3" key="1">
    <citation type="journal article" date="2023" name="Int. J. Syst. Evol. Microbiol.">
        <title>&lt;i&gt;Holtiella tumoricola&lt;/i&gt; gen. nov. sp. nov., isolated from a human clinical sample.</title>
        <authorList>
            <person name="Allen-Vercoe E."/>
            <person name="Daigneault M.C."/>
            <person name="Vancuren S.J."/>
            <person name="Cochrane K."/>
            <person name="O'Neal L.L."/>
            <person name="Sankaranarayanan K."/>
            <person name="Lawson P.A."/>
        </authorList>
    </citation>
    <scope>NUCLEOTIDE SEQUENCE</scope>
    <source>
        <strain evidence="3">CC70A</strain>
    </source>
</reference>
<accession>A0AA42J2S2</accession>
<dbReference type="EMBL" id="JAQIFT010000062">
    <property type="protein sequence ID" value="MDA3733503.1"/>
    <property type="molecule type" value="Genomic_DNA"/>
</dbReference>
<keyword evidence="1" id="KW-0472">Membrane</keyword>
<name>A0AA42J2S2_9FIRM</name>
<dbReference type="InterPro" id="IPR018392">
    <property type="entry name" value="LysM"/>
</dbReference>
<comment type="caution">
    <text evidence="3">The sequence shown here is derived from an EMBL/GenBank/DDBJ whole genome shotgun (WGS) entry which is preliminary data.</text>
</comment>
<evidence type="ECO:0000313" key="4">
    <source>
        <dbReference type="Proteomes" id="UP001169242"/>
    </source>
</evidence>
<dbReference type="InterPro" id="IPR036779">
    <property type="entry name" value="LysM_dom_sf"/>
</dbReference>
<proteinExistence type="predicted"/>
<keyword evidence="1" id="KW-1133">Transmembrane helix</keyword>
<evidence type="ECO:0000313" key="3">
    <source>
        <dbReference type="EMBL" id="MDA3733503.1"/>
    </source>
</evidence>
<dbReference type="Gene3D" id="3.10.350.10">
    <property type="entry name" value="LysM domain"/>
    <property type="match status" value="1"/>
</dbReference>
<dbReference type="CDD" id="cd00118">
    <property type="entry name" value="LysM"/>
    <property type="match status" value="1"/>
</dbReference>
<sequence>MKLSKKSKTIYLSSAKRRRSKVTPKGLGLGIVGAGIILGVAFGFLPNAYQVSVGGEVIGVVSKKEYIDTALQTVEKQLETKYKTDVEIEGLDDLKRVHAKKKDMIDPNNLPTYLRENMDVTIKFQKLIVDGEEVAVIESPATLKELEDELKEVYFKDKEVNAKFTNDVKLEEVYTTEDKLVDMETLVDLCKKRQRKEVTYTVQQGDSLWGIASKFNLTVDDLIGSNEGLTTNLKIGQEIKANVRVPVLGMEIVKEEPKEESKEEVKETP</sequence>
<dbReference type="SUPFAM" id="SSF54106">
    <property type="entry name" value="LysM domain"/>
    <property type="match status" value="1"/>
</dbReference>
<keyword evidence="1" id="KW-0812">Transmembrane</keyword>
<feature type="transmembrane region" description="Helical" evidence="1">
    <location>
        <begin position="26"/>
        <end position="45"/>
    </location>
</feature>
<dbReference type="SMART" id="SM00257">
    <property type="entry name" value="LysM"/>
    <property type="match status" value="1"/>
</dbReference>
<dbReference type="PROSITE" id="PS51782">
    <property type="entry name" value="LYSM"/>
    <property type="match status" value="1"/>
</dbReference>
<evidence type="ECO:0000256" key="1">
    <source>
        <dbReference type="SAM" id="Phobius"/>
    </source>
</evidence>
<protein>
    <submittedName>
        <fullName evidence="3">LysM domain-containing protein</fullName>
    </submittedName>
</protein>
<keyword evidence="4" id="KW-1185">Reference proteome</keyword>
<dbReference type="Pfam" id="PF01476">
    <property type="entry name" value="LysM"/>
    <property type="match status" value="1"/>
</dbReference>
<feature type="domain" description="LysM" evidence="2">
    <location>
        <begin position="198"/>
        <end position="241"/>
    </location>
</feature>
<evidence type="ECO:0000259" key="2">
    <source>
        <dbReference type="PROSITE" id="PS51782"/>
    </source>
</evidence>
<organism evidence="3 4">
    <name type="scientific">Holtiella tumoricola</name>
    <dbReference type="NCBI Taxonomy" id="3018743"/>
    <lineage>
        <taxon>Bacteria</taxon>
        <taxon>Bacillati</taxon>
        <taxon>Bacillota</taxon>
        <taxon>Clostridia</taxon>
        <taxon>Lachnospirales</taxon>
        <taxon>Cellulosilyticaceae</taxon>
        <taxon>Holtiella</taxon>
    </lineage>
</organism>
<dbReference type="RefSeq" id="WP_271013318.1">
    <property type="nucleotide sequence ID" value="NZ_JAQIFT010000062.1"/>
</dbReference>
<gene>
    <name evidence="3" type="ORF">PBV87_18645</name>
</gene>
<dbReference type="Proteomes" id="UP001169242">
    <property type="component" value="Unassembled WGS sequence"/>
</dbReference>
<dbReference type="AlphaFoldDB" id="A0AA42J2S2"/>